<dbReference type="PANTHER" id="PTHR42110:SF1">
    <property type="entry name" value="L-ASPARAGINASE, PUTATIVE (AFU_ORTHOLOGUE AFUA_3G11890)-RELATED"/>
    <property type="match status" value="1"/>
</dbReference>
<dbReference type="EMBL" id="PXZM01000047">
    <property type="protein sequence ID" value="PSJ87885.1"/>
    <property type="molecule type" value="Genomic_DNA"/>
</dbReference>
<dbReference type="AlphaFoldDB" id="A0A2P7ULU7"/>
<comment type="caution">
    <text evidence="1">The sequence shown here is derived from an EMBL/GenBank/DDBJ whole genome shotgun (WGS) entry which is preliminary data.</text>
</comment>
<dbReference type="OrthoDB" id="9770793at2"/>
<reference evidence="1 2" key="1">
    <citation type="submission" date="2018-03" db="EMBL/GenBank/DDBJ databases">
        <title>Brevisbacillus phylogenomics.</title>
        <authorList>
            <person name="Dunlap C."/>
        </authorList>
    </citation>
    <scope>NUCLEOTIDE SEQUENCE [LARGE SCALE GENOMIC DNA]</scope>
    <source>
        <strain evidence="1 2">NRRL NRS-1210</strain>
    </source>
</reference>
<organism evidence="1 2">
    <name type="scientific">Brevibacillus fortis</name>
    <dbReference type="NCBI Taxonomy" id="2126352"/>
    <lineage>
        <taxon>Bacteria</taxon>
        <taxon>Bacillati</taxon>
        <taxon>Bacillota</taxon>
        <taxon>Bacilli</taxon>
        <taxon>Bacillales</taxon>
        <taxon>Paenibacillaceae</taxon>
        <taxon>Brevibacillus</taxon>
    </lineage>
</organism>
<dbReference type="InterPro" id="IPR010349">
    <property type="entry name" value="Asparaginase_II"/>
</dbReference>
<evidence type="ECO:0000313" key="1">
    <source>
        <dbReference type="EMBL" id="PSJ87885.1"/>
    </source>
</evidence>
<dbReference type="Proteomes" id="UP000240419">
    <property type="component" value="Unassembled WGS sequence"/>
</dbReference>
<dbReference type="PANTHER" id="PTHR42110">
    <property type="entry name" value="L-ASPARAGINASE, PUTATIVE (AFU_ORTHOLOGUE AFUA_3G11890)-RELATED"/>
    <property type="match status" value="1"/>
</dbReference>
<accession>A0A2P7ULU7</accession>
<proteinExistence type="predicted"/>
<sequence>MERVILMRDVPFVEEYRGGILENVHNGIVCGVNEKGEVAYRAGDENHITLLRSAAKPFQAIPIAKRKIDEKFGLNNREAALFAASHRGEVYHMESLESILRKTGIKEEELLTCPTYPLNEEPKFACLSQGIEKRRLFHNCAGKHLGYLALSKDQGYSTHDYYKAEHPAQQEAVEVFANLADYPKEQVQLGVDGCGFPVFALPLKNLAIAYLKLACPDLIEDRQTREAVVRVTGWMTSSPEIIASHNFICTALLMDENIIAKGGAMGVYGFALKKERLSFSLKVLNGSELVWPLIIASILEQIQYDNQETIDRLHALAPKAIKNDNQLVVGEKRPVFVLNKC</sequence>
<dbReference type="Pfam" id="PF06089">
    <property type="entry name" value="Asparaginase_II"/>
    <property type="match status" value="1"/>
</dbReference>
<gene>
    <name evidence="1" type="ORF">C7R93_26050</name>
</gene>
<name>A0A2P7ULU7_9BACL</name>
<evidence type="ECO:0000313" key="2">
    <source>
        <dbReference type="Proteomes" id="UP000240419"/>
    </source>
</evidence>
<protein>
    <submittedName>
        <fullName evidence="1">Asparaginase</fullName>
    </submittedName>
</protein>
<keyword evidence="2" id="KW-1185">Reference proteome</keyword>